<evidence type="ECO:0000256" key="2">
    <source>
        <dbReference type="SAM" id="Phobius"/>
    </source>
</evidence>
<dbReference type="InterPro" id="IPR003961">
    <property type="entry name" value="FN3_dom"/>
</dbReference>
<dbReference type="EMBL" id="PCXQ01000006">
    <property type="protein sequence ID" value="PJE50513.1"/>
    <property type="molecule type" value="Genomic_DNA"/>
</dbReference>
<keyword evidence="2" id="KW-0812">Transmembrane</keyword>
<feature type="transmembrane region" description="Helical" evidence="2">
    <location>
        <begin position="447"/>
        <end position="465"/>
    </location>
</feature>
<dbReference type="Proteomes" id="UP000228496">
    <property type="component" value="Unassembled WGS sequence"/>
</dbReference>
<organism evidence="4 5">
    <name type="scientific">Candidatus Yanofskybacteria bacterium CG10_big_fil_rev_8_21_14_0_10_36_16</name>
    <dbReference type="NCBI Taxonomy" id="1975096"/>
    <lineage>
        <taxon>Bacteria</taxon>
        <taxon>Candidatus Yanofskyibacteriota</taxon>
    </lineage>
</organism>
<dbReference type="Gene3D" id="2.60.40.10">
    <property type="entry name" value="Immunoglobulins"/>
    <property type="match status" value="2"/>
</dbReference>
<keyword evidence="2" id="KW-1133">Transmembrane helix</keyword>
<dbReference type="SMART" id="SM00060">
    <property type="entry name" value="FN3"/>
    <property type="match status" value="3"/>
</dbReference>
<feature type="domain" description="Fibronectin type-III" evidence="3">
    <location>
        <begin position="345"/>
        <end position="440"/>
    </location>
</feature>
<proteinExistence type="predicted"/>
<gene>
    <name evidence="4" type="ORF">COV29_03840</name>
</gene>
<reference evidence="4 5" key="1">
    <citation type="submission" date="2017-09" db="EMBL/GenBank/DDBJ databases">
        <title>Depth-based differentiation of microbial function through sediment-hosted aquifers and enrichment of novel symbionts in the deep terrestrial subsurface.</title>
        <authorList>
            <person name="Probst A.J."/>
            <person name="Ladd B."/>
            <person name="Jarett J.K."/>
            <person name="Geller-Mcgrath D.E."/>
            <person name="Sieber C.M."/>
            <person name="Emerson J.B."/>
            <person name="Anantharaman K."/>
            <person name="Thomas B.C."/>
            <person name="Malmstrom R."/>
            <person name="Stieglmeier M."/>
            <person name="Klingl A."/>
            <person name="Woyke T."/>
            <person name="Ryan C.M."/>
            <person name="Banfield J.F."/>
        </authorList>
    </citation>
    <scope>NUCLEOTIDE SEQUENCE [LARGE SCALE GENOMIC DNA]</scope>
    <source>
        <strain evidence="4">CG10_big_fil_rev_8_21_14_0_10_36_16</strain>
    </source>
</reference>
<evidence type="ECO:0000313" key="5">
    <source>
        <dbReference type="Proteomes" id="UP000228496"/>
    </source>
</evidence>
<feature type="compositionally biased region" description="Low complexity" evidence="1">
    <location>
        <begin position="203"/>
        <end position="212"/>
    </location>
</feature>
<protein>
    <recommendedName>
        <fullName evidence="3">Fibronectin type-III domain-containing protein</fullName>
    </recommendedName>
</protein>
<feature type="compositionally biased region" description="Polar residues" evidence="1">
    <location>
        <begin position="342"/>
        <end position="352"/>
    </location>
</feature>
<feature type="region of interest" description="Disordered" evidence="1">
    <location>
        <begin position="198"/>
        <end position="225"/>
    </location>
</feature>
<accession>A0A2J0Q9D3</accession>
<evidence type="ECO:0000313" key="4">
    <source>
        <dbReference type="EMBL" id="PJE50513.1"/>
    </source>
</evidence>
<comment type="caution">
    <text evidence="4">The sequence shown here is derived from an EMBL/GenBank/DDBJ whole genome shotgun (WGS) entry which is preliminary data.</text>
</comment>
<dbReference type="SUPFAM" id="SSF49265">
    <property type="entry name" value="Fibronectin type III"/>
    <property type="match status" value="1"/>
</dbReference>
<dbReference type="InterPro" id="IPR013783">
    <property type="entry name" value="Ig-like_fold"/>
</dbReference>
<evidence type="ECO:0000256" key="1">
    <source>
        <dbReference type="SAM" id="MobiDB-lite"/>
    </source>
</evidence>
<feature type="region of interest" description="Disordered" evidence="1">
    <location>
        <begin position="335"/>
        <end position="360"/>
    </location>
</feature>
<dbReference type="AlphaFoldDB" id="A0A2J0Q9D3"/>
<name>A0A2J0Q9D3_9BACT</name>
<evidence type="ECO:0000259" key="3">
    <source>
        <dbReference type="PROSITE" id="PS50853"/>
    </source>
</evidence>
<keyword evidence="2" id="KW-0472">Membrane</keyword>
<dbReference type="CDD" id="cd00063">
    <property type="entry name" value="FN3"/>
    <property type="match status" value="1"/>
</dbReference>
<sequence>MRNSFGTVLAQKNNVFINPIPLKEGGTRFHINLPAQVPLNINEVYELEIISDMGGLGLYYGASVEILQHDSEYNISYIPGKAVIDNEEQSWTFKYATYESQDAQPPELSNISATVTNSNTVEINFNANEPVDWSILWGFEGQDYNQQTGFKNYYTSCLPGIGTCNTPLQVNPNTAYDYQIIAKDEWGNISQRTGSFNSAVVDTEPTPTGSPESTPPPQEVFSTPPAISGTTISELTDDYVKITWQTNKAANSSLLISLDQDGNSVVANVGDATYELAHSLSVSGLEPNTEYFARITSTNPGVAFVVSKNLATIISSSNNDTSSWQILTFKTAEAPLPDEAPNNEQPSNNEIETSQETDGIESTVNISWQAPSGGEPTGGYRVDVFDENNILVKQITVPAGEHSTTAEDLPRGDYTVVVYEDNEGTLDKIAPPAISRAPEPSITNTQVVIIGILILVLAGLIKIWLSVRKKNKFKKTITPPSSDSSSGIELGQI</sequence>
<dbReference type="InterPro" id="IPR036116">
    <property type="entry name" value="FN3_sf"/>
</dbReference>
<dbReference type="PROSITE" id="PS50853">
    <property type="entry name" value="FN3"/>
    <property type="match status" value="1"/>
</dbReference>